<organism evidence="1 2">
    <name type="scientific">Psychroserpens burtonensis</name>
    <dbReference type="NCBI Taxonomy" id="49278"/>
    <lineage>
        <taxon>Bacteria</taxon>
        <taxon>Pseudomonadati</taxon>
        <taxon>Bacteroidota</taxon>
        <taxon>Flavobacteriia</taxon>
        <taxon>Flavobacteriales</taxon>
        <taxon>Flavobacteriaceae</taxon>
        <taxon>Psychroserpens</taxon>
    </lineage>
</organism>
<evidence type="ECO:0000313" key="1">
    <source>
        <dbReference type="EMBL" id="TXE15982.1"/>
    </source>
</evidence>
<proteinExistence type="predicted"/>
<reference evidence="1 2" key="1">
    <citation type="submission" date="2019-08" db="EMBL/GenBank/DDBJ databases">
        <title>Genome of Psychroserpens burtonensis ACAM 167.</title>
        <authorList>
            <person name="Bowman J.P."/>
        </authorList>
    </citation>
    <scope>NUCLEOTIDE SEQUENCE [LARGE SCALE GENOMIC DNA]</scope>
    <source>
        <strain evidence="1 2">ACAM 167</strain>
    </source>
</reference>
<sequence length="147" mass="16718">MNKLLTLCFLIVSTIGFSPSETINTIKIKPTVLPKEYKSSQDIECQAIQSKLLYKNPEMYRFIIGKTIEKQCQTFEHKGKKGSLLYFEFDRNANEGKGFVEGLLWGGEKPSKAHPETIITKGNIIIVLSFPFKSDLSKELTKIVSRR</sequence>
<dbReference type="EMBL" id="VOSB01000022">
    <property type="protein sequence ID" value="TXE15982.1"/>
    <property type="molecule type" value="Genomic_DNA"/>
</dbReference>
<dbReference type="RefSeq" id="WP_028872799.1">
    <property type="nucleotide sequence ID" value="NZ_VOSB01000022.1"/>
</dbReference>
<evidence type="ECO:0000313" key="2">
    <source>
        <dbReference type="Proteomes" id="UP000321938"/>
    </source>
</evidence>
<dbReference type="AlphaFoldDB" id="A0A5C7B814"/>
<accession>A0A5C7B814</accession>
<dbReference type="Proteomes" id="UP000321938">
    <property type="component" value="Unassembled WGS sequence"/>
</dbReference>
<dbReference type="OrthoDB" id="1364612at2"/>
<keyword evidence="2" id="KW-1185">Reference proteome</keyword>
<gene>
    <name evidence="1" type="ORF">ES692_14595</name>
</gene>
<comment type="caution">
    <text evidence="1">The sequence shown here is derived from an EMBL/GenBank/DDBJ whole genome shotgun (WGS) entry which is preliminary data.</text>
</comment>
<protein>
    <submittedName>
        <fullName evidence="1">Uncharacterized protein</fullName>
    </submittedName>
</protein>
<name>A0A5C7B814_9FLAO</name>